<dbReference type="eggNOG" id="COG2205">
    <property type="taxonomic scope" value="Bacteria"/>
</dbReference>
<evidence type="ECO:0000259" key="5">
    <source>
        <dbReference type="PROSITE" id="PS50109"/>
    </source>
</evidence>
<accession>D0LRI8</accession>
<dbReference type="STRING" id="502025.Hoch_4726"/>
<feature type="domain" description="Histidine kinase" evidence="5">
    <location>
        <begin position="153"/>
        <end position="360"/>
    </location>
</feature>
<dbReference type="InterPro" id="IPR005467">
    <property type="entry name" value="His_kinase_dom"/>
</dbReference>
<dbReference type="InterPro" id="IPR036890">
    <property type="entry name" value="HATPase_C_sf"/>
</dbReference>
<organism evidence="7 8">
    <name type="scientific">Haliangium ochraceum (strain DSM 14365 / JCM 11303 / SMP-2)</name>
    <dbReference type="NCBI Taxonomy" id="502025"/>
    <lineage>
        <taxon>Bacteria</taxon>
        <taxon>Pseudomonadati</taxon>
        <taxon>Myxococcota</taxon>
        <taxon>Polyangia</taxon>
        <taxon>Haliangiales</taxon>
        <taxon>Kofleriaceae</taxon>
        <taxon>Haliangium</taxon>
    </lineage>
</organism>
<dbReference type="InterPro" id="IPR003661">
    <property type="entry name" value="HisK_dim/P_dom"/>
</dbReference>
<name>D0LRI8_HALO1</name>
<proteinExistence type="predicted"/>
<gene>
    <name evidence="7" type="ordered locus">Hoch_4726</name>
</gene>
<evidence type="ECO:0000259" key="6">
    <source>
        <dbReference type="PROSITE" id="PS50110"/>
    </source>
</evidence>
<dbReference type="InterPro" id="IPR001789">
    <property type="entry name" value="Sig_transdc_resp-reg_receiver"/>
</dbReference>
<dbReference type="SUPFAM" id="SSF55874">
    <property type="entry name" value="ATPase domain of HSP90 chaperone/DNA topoisomerase II/histidine kinase"/>
    <property type="match status" value="1"/>
</dbReference>
<dbReference type="PROSITE" id="PS50109">
    <property type="entry name" value="HIS_KIN"/>
    <property type="match status" value="1"/>
</dbReference>
<dbReference type="CDD" id="cd00082">
    <property type="entry name" value="HisKA"/>
    <property type="match status" value="1"/>
</dbReference>
<comment type="catalytic activity">
    <reaction evidence="1">
        <text>ATP + protein L-histidine = ADP + protein N-phospho-L-histidine.</text>
        <dbReference type="EC" id="2.7.13.3"/>
    </reaction>
</comment>
<dbReference type="Gene3D" id="3.30.565.10">
    <property type="entry name" value="Histidine kinase-like ATPase, C-terminal domain"/>
    <property type="match status" value="1"/>
</dbReference>
<evidence type="ECO:0000256" key="2">
    <source>
        <dbReference type="ARBA" id="ARBA00012438"/>
    </source>
</evidence>
<evidence type="ECO:0000256" key="4">
    <source>
        <dbReference type="PROSITE-ProRule" id="PRU00169"/>
    </source>
</evidence>
<dbReference type="Pfam" id="PF00072">
    <property type="entry name" value="Response_reg"/>
    <property type="match status" value="1"/>
</dbReference>
<sequence length="368" mass="41623">MRILLIDDSPDDRAAFRRFLRNWPSVQIVEEESAEEGFVRLEEHDFDVVVVDQHLPRNNGLWFIEQVRGRDEYTMPIVMLTGSSYLGQSYDDIDQIALERGADDYLVKDEITAAGLRRALDNAMTKRRMWAALEAAHRQVIERASFEQRLLGIVSHDMRSPLGTIVIGLELLREICDDAKQQEIIGRVIRSTTRMTRLVEDLLDMTHARQGQFRVEREKLDLLPLVRTVAEETRTSRRSREIRTELREVPPVYGDHGRIEQLLVNLVNNALTHGAEDSAVDIRLFPEGETAVIEVENTGDTVPPTLQEKLFEPFVRGSSRPGTGLGLYIVKAIAKAHEATIALRSCDGVTTFRVTFPLTPPSPSSESA</sequence>
<keyword evidence="8" id="KW-1185">Reference proteome</keyword>
<keyword evidence="7" id="KW-0418">Kinase</keyword>
<dbReference type="InterPro" id="IPR003594">
    <property type="entry name" value="HATPase_dom"/>
</dbReference>
<dbReference type="SUPFAM" id="SSF47384">
    <property type="entry name" value="Homodimeric domain of signal transducing histidine kinase"/>
    <property type="match status" value="1"/>
</dbReference>
<dbReference type="Gene3D" id="1.10.287.130">
    <property type="match status" value="1"/>
</dbReference>
<dbReference type="PRINTS" id="PR00344">
    <property type="entry name" value="BCTRLSENSOR"/>
</dbReference>
<dbReference type="PROSITE" id="PS50110">
    <property type="entry name" value="RESPONSE_REGULATORY"/>
    <property type="match status" value="1"/>
</dbReference>
<dbReference type="Gene3D" id="3.40.50.2300">
    <property type="match status" value="1"/>
</dbReference>
<dbReference type="CDD" id="cd00156">
    <property type="entry name" value="REC"/>
    <property type="match status" value="1"/>
</dbReference>
<dbReference type="EC" id="2.7.13.3" evidence="2"/>
<dbReference type="Pfam" id="PF02518">
    <property type="entry name" value="HATPase_c"/>
    <property type="match status" value="1"/>
</dbReference>
<keyword evidence="7" id="KW-0808">Transferase</keyword>
<protein>
    <recommendedName>
        <fullName evidence="2">histidine kinase</fullName>
        <ecNumber evidence="2">2.7.13.3</ecNumber>
    </recommendedName>
</protein>
<evidence type="ECO:0000313" key="7">
    <source>
        <dbReference type="EMBL" id="ACY17216.1"/>
    </source>
</evidence>
<dbReference type="KEGG" id="hoh:Hoch_4726"/>
<dbReference type="SMART" id="SM00387">
    <property type="entry name" value="HATPase_c"/>
    <property type="match status" value="1"/>
</dbReference>
<dbReference type="GO" id="GO:0000155">
    <property type="term" value="F:phosphorelay sensor kinase activity"/>
    <property type="evidence" value="ECO:0007669"/>
    <property type="project" value="InterPro"/>
</dbReference>
<dbReference type="InterPro" id="IPR036097">
    <property type="entry name" value="HisK_dim/P_sf"/>
</dbReference>
<dbReference type="InterPro" id="IPR011006">
    <property type="entry name" value="CheY-like_superfamily"/>
</dbReference>
<dbReference type="PANTHER" id="PTHR43547">
    <property type="entry name" value="TWO-COMPONENT HISTIDINE KINASE"/>
    <property type="match status" value="1"/>
</dbReference>
<dbReference type="eggNOG" id="COG2197">
    <property type="taxonomic scope" value="Bacteria"/>
</dbReference>
<feature type="domain" description="Response regulatory" evidence="6">
    <location>
        <begin position="2"/>
        <end position="123"/>
    </location>
</feature>
<reference evidence="7 8" key="1">
    <citation type="journal article" date="2010" name="Stand. Genomic Sci.">
        <title>Complete genome sequence of Haliangium ochraceum type strain (SMP-2).</title>
        <authorList>
            <consortium name="US DOE Joint Genome Institute (JGI-PGF)"/>
            <person name="Ivanova N."/>
            <person name="Daum C."/>
            <person name="Lang E."/>
            <person name="Abt B."/>
            <person name="Kopitz M."/>
            <person name="Saunders E."/>
            <person name="Lapidus A."/>
            <person name="Lucas S."/>
            <person name="Glavina Del Rio T."/>
            <person name="Nolan M."/>
            <person name="Tice H."/>
            <person name="Copeland A."/>
            <person name="Cheng J.F."/>
            <person name="Chen F."/>
            <person name="Bruce D."/>
            <person name="Goodwin L."/>
            <person name="Pitluck S."/>
            <person name="Mavromatis K."/>
            <person name="Pati A."/>
            <person name="Mikhailova N."/>
            <person name="Chen A."/>
            <person name="Palaniappan K."/>
            <person name="Land M."/>
            <person name="Hauser L."/>
            <person name="Chang Y.J."/>
            <person name="Jeffries C.D."/>
            <person name="Detter J.C."/>
            <person name="Brettin T."/>
            <person name="Rohde M."/>
            <person name="Goker M."/>
            <person name="Bristow J."/>
            <person name="Markowitz V."/>
            <person name="Eisen J.A."/>
            <person name="Hugenholtz P."/>
            <person name="Kyrpides N.C."/>
            <person name="Klenk H.P."/>
        </authorList>
    </citation>
    <scope>NUCLEOTIDE SEQUENCE [LARGE SCALE GENOMIC DNA]</scope>
    <source>
        <strain evidence="8">DSM 14365 / CIP 107738 / JCM 11303 / AJ 13395 / SMP-2</strain>
    </source>
</reference>
<evidence type="ECO:0000256" key="3">
    <source>
        <dbReference type="ARBA" id="ARBA00022553"/>
    </source>
</evidence>
<evidence type="ECO:0000313" key="8">
    <source>
        <dbReference type="Proteomes" id="UP000001880"/>
    </source>
</evidence>
<feature type="modified residue" description="4-aspartylphosphate" evidence="4">
    <location>
        <position position="52"/>
    </location>
</feature>
<dbReference type="SMART" id="SM00448">
    <property type="entry name" value="REC"/>
    <property type="match status" value="1"/>
</dbReference>
<evidence type="ECO:0000256" key="1">
    <source>
        <dbReference type="ARBA" id="ARBA00000085"/>
    </source>
</evidence>
<dbReference type="Proteomes" id="UP000001880">
    <property type="component" value="Chromosome"/>
</dbReference>
<dbReference type="EMBL" id="CP001804">
    <property type="protein sequence ID" value="ACY17216.1"/>
    <property type="molecule type" value="Genomic_DNA"/>
</dbReference>
<dbReference type="SMART" id="SM00388">
    <property type="entry name" value="HisKA"/>
    <property type="match status" value="1"/>
</dbReference>
<dbReference type="HOGENOM" id="CLU_751779_0_0_7"/>
<dbReference type="Pfam" id="PF00512">
    <property type="entry name" value="HisKA"/>
    <property type="match status" value="1"/>
</dbReference>
<dbReference type="AlphaFoldDB" id="D0LRI8"/>
<dbReference type="InterPro" id="IPR004358">
    <property type="entry name" value="Sig_transdc_His_kin-like_C"/>
</dbReference>
<keyword evidence="3 4" id="KW-0597">Phosphoprotein</keyword>
<dbReference type="SUPFAM" id="SSF52172">
    <property type="entry name" value="CheY-like"/>
    <property type="match status" value="1"/>
</dbReference>
<dbReference type="PANTHER" id="PTHR43547:SF2">
    <property type="entry name" value="HYBRID SIGNAL TRANSDUCTION HISTIDINE KINASE C"/>
    <property type="match status" value="1"/>
</dbReference>